<evidence type="ECO:0000259" key="4">
    <source>
        <dbReference type="Pfam" id="PF00561"/>
    </source>
</evidence>
<dbReference type="InterPro" id="IPR013595">
    <property type="entry name" value="Pept_S33_TAP-like_C"/>
</dbReference>
<protein>
    <submittedName>
        <fullName evidence="6">Alpha/beta hydrolase</fullName>
    </submittedName>
</protein>
<evidence type="ECO:0000256" key="2">
    <source>
        <dbReference type="ARBA" id="ARBA00022801"/>
    </source>
</evidence>
<feature type="compositionally biased region" description="Low complexity" evidence="3">
    <location>
        <begin position="318"/>
        <end position="332"/>
    </location>
</feature>
<feature type="region of interest" description="Disordered" evidence="3">
    <location>
        <begin position="314"/>
        <end position="337"/>
    </location>
</feature>
<feature type="domain" description="Peptidase S33 tripeptidyl aminopeptidase-like C-terminal" evidence="5">
    <location>
        <begin position="375"/>
        <end position="478"/>
    </location>
</feature>
<dbReference type="InterPro" id="IPR029058">
    <property type="entry name" value="AB_hydrolase_fold"/>
</dbReference>
<dbReference type="InterPro" id="IPR000073">
    <property type="entry name" value="AB_hydrolase_1"/>
</dbReference>
<dbReference type="GO" id="GO:0016787">
    <property type="term" value="F:hydrolase activity"/>
    <property type="evidence" value="ECO:0007669"/>
    <property type="project" value="UniProtKB-KW"/>
</dbReference>
<gene>
    <name evidence="6" type="ORF">ACFY05_39590</name>
</gene>
<reference evidence="6 7" key="1">
    <citation type="submission" date="2024-10" db="EMBL/GenBank/DDBJ databases">
        <title>The Natural Products Discovery Center: Release of the First 8490 Sequenced Strains for Exploring Actinobacteria Biosynthetic Diversity.</title>
        <authorList>
            <person name="Kalkreuter E."/>
            <person name="Kautsar S.A."/>
            <person name="Yang D."/>
            <person name="Bader C.D."/>
            <person name="Teijaro C.N."/>
            <person name="Fluegel L."/>
            <person name="Davis C.M."/>
            <person name="Simpson J.R."/>
            <person name="Lauterbach L."/>
            <person name="Steele A.D."/>
            <person name="Gui C."/>
            <person name="Meng S."/>
            <person name="Li G."/>
            <person name="Viehrig K."/>
            <person name="Ye F."/>
            <person name="Su P."/>
            <person name="Kiefer A.F."/>
            <person name="Nichols A."/>
            <person name="Cepeda A.J."/>
            <person name="Yan W."/>
            <person name="Fan B."/>
            <person name="Jiang Y."/>
            <person name="Adhikari A."/>
            <person name="Zheng C.-J."/>
            <person name="Schuster L."/>
            <person name="Cowan T.M."/>
            <person name="Smanski M.J."/>
            <person name="Chevrette M.G."/>
            <person name="De Carvalho L.P.S."/>
            <person name="Shen B."/>
        </authorList>
    </citation>
    <scope>NUCLEOTIDE SEQUENCE [LARGE SCALE GENOMIC DNA]</scope>
    <source>
        <strain evidence="6 7">NPDC001281</strain>
    </source>
</reference>
<sequence length="498" mass="54406">MILAAGTAVPAHATSTKSKINWHACEDARAVVECATIKVPLDWSHPNGQTIKIGLARRKATKPSARIGSILMDPGGPGVSGVDEVKRKPNLFTSAVSERFDVISFDPRGVNTSTPVKCATELIFQADEAKRRASRSAADFAALRRANQKLSRNCRKLTGPLYDHLDNLHVIRDIDAIRTALDEDKITQVGYSYGTLMIQQYAEKFPQHVRALAADGNVDRSLRSVWDFLDGQTAAMEKAFVQWADWCDKTSDCALYGMDAKNVYGVLRERAKSGKLVDPATGMKVDFGMLTGRAQAVSAPEYWKDLATLFKSLHDGTDSSSPSPSPTSQQPDLPETMTYPRQGMWCQDWAFEIKNYTELKSTIARLSKRYPNVEWNPNATDGALDCVGWQGKTTNPQRPLRVKDGLPLVMIGNLNDPASVYAWSKNSAKQSGASLVTYEGFGHTIYPSTVAFGPSTCINDVIDAFLIDLKTPKEGTSCPAIEVPGEGTKPTPRPASTS</sequence>
<keyword evidence="7" id="KW-1185">Reference proteome</keyword>
<dbReference type="Pfam" id="PF08386">
    <property type="entry name" value="Abhydrolase_4"/>
    <property type="match status" value="1"/>
</dbReference>
<dbReference type="Pfam" id="PF00561">
    <property type="entry name" value="Abhydrolase_1"/>
    <property type="match status" value="1"/>
</dbReference>
<comment type="caution">
    <text evidence="6">The sequence shown here is derived from an EMBL/GenBank/DDBJ whole genome shotgun (WGS) entry which is preliminary data.</text>
</comment>
<feature type="domain" description="AB hydrolase-1" evidence="4">
    <location>
        <begin position="70"/>
        <end position="257"/>
    </location>
</feature>
<evidence type="ECO:0000259" key="5">
    <source>
        <dbReference type="Pfam" id="PF08386"/>
    </source>
</evidence>
<feature type="region of interest" description="Disordered" evidence="3">
    <location>
        <begin position="476"/>
        <end position="498"/>
    </location>
</feature>
<keyword evidence="2 6" id="KW-0378">Hydrolase</keyword>
<evidence type="ECO:0000313" key="7">
    <source>
        <dbReference type="Proteomes" id="UP001602119"/>
    </source>
</evidence>
<dbReference type="PANTHER" id="PTHR43248">
    <property type="entry name" value="2-SUCCINYL-6-HYDROXY-2,4-CYCLOHEXADIENE-1-CARBOXYLATE SYNTHASE"/>
    <property type="match status" value="1"/>
</dbReference>
<dbReference type="InterPro" id="IPR051601">
    <property type="entry name" value="Serine_prot/Carboxylest_S33"/>
</dbReference>
<comment type="similarity">
    <text evidence="1">Belongs to the peptidase S33 family.</text>
</comment>
<organism evidence="6 7">
    <name type="scientific">Microtetraspora fusca</name>
    <dbReference type="NCBI Taxonomy" id="1997"/>
    <lineage>
        <taxon>Bacteria</taxon>
        <taxon>Bacillati</taxon>
        <taxon>Actinomycetota</taxon>
        <taxon>Actinomycetes</taxon>
        <taxon>Streptosporangiales</taxon>
        <taxon>Streptosporangiaceae</taxon>
        <taxon>Microtetraspora</taxon>
    </lineage>
</organism>
<name>A0ABW6VIA5_MICFU</name>
<dbReference type="Proteomes" id="UP001602119">
    <property type="component" value="Unassembled WGS sequence"/>
</dbReference>
<evidence type="ECO:0000256" key="1">
    <source>
        <dbReference type="ARBA" id="ARBA00010088"/>
    </source>
</evidence>
<evidence type="ECO:0000313" key="6">
    <source>
        <dbReference type="EMBL" id="MFF4778945.1"/>
    </source>
</evidence>
<accession>A0ABW6VIA5</accession>
<proteinExistence type="inferred from homology"/>
<dbReference type="EMBL" id="JBIAXI010000039">
    <property type="protein sequence ID" value="MFF4778945.1"/>
    <property type="molecule type" value="Genomic_DNA"/>
</dbReference>
<dbReference type="PANTHER" id="PTHR43248:SF25">
    <property type="entry name" value="AB HYDROLASE-1 DOMAIN-CONTAINING PROTEIN-RELATED"/>
    <property type="match status" value="1"/>
</dbReference>
<dbReference type="SUPFAM" id="SSF53474">
    <property type="entry name" value="alpha/beta-Hydrolases"/>
    <property type="match status" value="1"/>
</dbReference>
<evidence type="ECO:0000256" key="3">
    <source>
        <dbReference type="SAM" id="MobiDB-lite"/>
    </source>
</evidence>
<dbReference type="RefSeq" id="WP_387347562.1">
    <property type="nucleotide sequence ID" value="NZ_JBIAXI010000039.1"/>
</dbReference>
<dbReference type="Gene3D" id="3.40.50.1820">
    <property type="entry name" value="alpha/beta hydrolase"/>
    <property type="match status" value="1"/>
</dbReference>